<proteinExistence type="predicted"/>
<protein>
    <submittedName>
        <fullName evidence="2">Uncharacterized protein</fullName>
    </submittedName>
</protein>
<name>A0A5N7DPC6_9EURO</name>
<dbReference type="GeneID" id="43665627"/>
<feature type="chain" id="PRO_5024823317" evidence="1">
    <location>
        <begin position="23"/>
        <end position="71"/>
    </location>
</feature>
<dbReference type="EMBL" id="ML736744">
    <property type="protein sequence ID" value="KAE8408266.1"/>
    <property type="molecule type" value="Genomic_DNA"/>
</dbReference>
<accession>A0A5N7DPC6</accession>
<sequence>MGLPPLFSFLPLRYVLIQPVTGQKIAFRGEPRLSEDIKKLIYSINYRSWIDSKLEAMVPVNGITVTIGLKE</sequence>
<dbReference type="RefSeq" id="XP_031945585.1">
    <property type="nucleotide sequence ID" value="XM_032080936.1"/>
</dbReference>
<keyword evidence="1" id="KW-0732">Signal</keyword>
<organism evidence="2 3">
    <name type="scientific">Aspergillus pseudonomiae</name>
    <dbReference type="NCBI Taxonomy" id="1506151"/>
    <lineage>
        <taxon>Eukaryota</taxon>
        <taxon>Fungi</taxon>
        <taxon>Dikarya</taxon>
        <taxon>Ascomycota</taxon>
        <taxon>Pezizomycotina</taxon>
        <taxon>Eurotiomycetes</taxon>
        <taxon>Eurotiomycetidae</taxon>
        <taxon>Eurotiales</taxon>
        <taxon>Aspergillaceae</taxon>
        <taxon>Aspergillus</taxon>
        <taxon>Aspergillus subgen. Circumdati</taxon>
    </lineage>
</organism>
<dbReference type="Proteomes" id="UP000325579">
    <property type="component" value="Unassembled WGS sequence"/>
</dbReference>
<evidence type="ECO:0000313" key="2">
    <source>
        <dbReference type="EMBL" id="KAE8408266.1"/>
    </source>
</evidence>
<feature type="signal peptide" evidence="1">
    <location>
        <begin position="1"/>
        <end position="22"/>
    </location>
</feature>
<evidence type="ECO:0000256" key="1">
    <source>
        <dbReference type="SAM" id="SignalP"/>
    </source>
</evidence>
<gene>
    <name evidence="2" type="ORF">BDV37DRAFT_239262</name>
</gene>
<keyword evidence="3" id="KW-1185">Reference proteome</keyword>
<evidence type="ECO:0000313" key="3">
    <source>
        <dbReference type="Proteomes" id="UP000325579"/>
    </source>
</evidence>
<dbReference type="AlphaFoldDB" id="A0A5N7DPC6"/>
<reference evidence="2 3" key="1">
    <citation type="submission" date="2019-04" db="EMBL/GenBank/DDBJ databases">
        <authorList>
            <consortium name="DOE Joint Genome Institute"/>
            <person name="Mondo S."/>
            <person name="Kjaerbolling I."/>
            <person name="Vesth T."/>
            <person name="Frisvad J.C."/>
            <person name="Nybo J.L."/>
            <person name="Theobald S."/>
            <person name="Kildgaard S."/>
            <person name="Isbrandt T."/>
            <person name="Kuo A."/>
            <person name="Sato A."/>
            <person name="Lyhne E.K."/>
            <person name="Kogle M.E."/>
            <person name="Wiebenga A."/>
            <person name="Kun R.S."/>
            <person name="Lubbers R.J."/>
            <person name="Makela M.R."/>
            <person name="Barry K."/>
            <person name="Chovatia M."/>
            <person name="Clum A."/>
            <person name="Daum C."/>
            <person name="Haridas S."/>
            <person name="He G."/>
            <person name="LaButti K."/>
            <person name="Lipzen A."/>
            <person name="Riley R."/>
            <person name="Salamov A."/>
            <person name="Simmons B.A."/>
            <person name="Magnuson J.K."/>
            <person name="Henrissat B."/>
            <person name="Mortensen U.H."/>
            <person name="Larsen T.O."/>
            <person name="Devries R.P."/>
            <person name="Grigoriev I.V."/>
            <person name="Machida M."/>
            <person name="Baker S.E."/>
            <person name="Andersen M.R."/>
            <person name="Cantor M.N."/>
            <person name="Hua S.X."/>
        </authorList>
    </citation>
    <scope>NUCLEOTIDE SEQUENCE [LARGE SCALE GENOMIC DNA]</scope>
    <source>
        <strain evidence="2 3">CBS 119388</strain>
    </source>
</reference>